<reference evidence="2 3" key="1">
    <citation type="submission" date="2023-08" db="EMBL/GenBank/DDBJ databases">
        <title>Methanolobus mangrovi sp. nov. and Methanolobus sediminis sp. nov, two novel methylotrophic methanogens isolated from mangrove sediments in China.</title>
        <authorList>
            <person name="Zhou J."/>
        </authorList>
    </citation>
    <scope>NUCLEOTIDE SEQUENCE [LARGE SCALE GENOMIC DNA]</scope>
    <source>
        <strain evidence="2 3">FTZ6</strain>
    </source>
</reference>
<dbReference type="RefSeq" id="WP_309310888.1">
    <property type="nucleotide sequence ID" value="NZ_CP133592.1"/>
</dbReference>
<feature type="region of interest" description="Disordered" evidence="1">
    <location>
        <begin position="336"/>
        <end position="364"/>
    </location>
</feature>
<organism evidence="2 3">
    <name type="scientific">Methanolobus sediminis</name>
    <dbReference type="NCBI Taxonomy" id="3072978"/>
    <lineage>
        <taxon>Archaea</taxon>
        <taxon>Methanobacteriati</taxon>
        <taxon>Methanobacteriota</taxon>
        <taxon>Stenosarchaea group</taxon>
        <taxon>Methanomicrobia</taxon>
        <taxon>Methanosarcinales</taxon>
        <taxon>Methanosarcinaceae</taxon>
        <taxon>Methanolobus</taxon>
    </lineage>
</organism>
<evidence type="ECO:0000313" key="2">
    <source>
        <dbReference type="EMBL" id="WMW25080.1"/>
    </source>
</evidence>
<sequence>MTDKTSHKRLNYYTGQLLNADDFKDEQQYHVDALRSHNRNLHTWGIARGLNVEKIGTKNVTISMGMAIDGLGRQIVLDKLREIDLSQSTATSLYLTVSYKEEQTDFREGEGEKAYTRTSEDCVIEYDTNEPDELSMKLILAKLIFDREKDTLSYIDLEERRNVKSISGDIEVNSIDFALSTKDDPDKFLRIKSVDGVSPGLEIISENTILTGNLNISGTLTGKLSKNMVGTDQIEQGCVPISRMSTIQSSGTAEIGPKSEAKVDFTEPGTKHRFFVTSVIPITPNSIIEWRWQVEKGDVSSVHFDKNIDFLKKISTGFAQQITSLKQKTVKLISKKGRSGTVPSQESINQPDTEMISSSAQNPPQQKFVQIQGGDKNKFSYVLVVKNASNKKVEVEFRYYEVLE</sequence>
<dbReference type="GeneID" id="84233753"/>
<dbReference type="EMBL" id="CP133592">
    <property type="protein sequence ID" value="WMW25080.1"/>
    <property type="molecule type" value="Genomic_DNA"/>
</dbReference>
<evidence type="ECO:0000313" key="3">
    <source>
        <dbReference type="Proteomes" id="UP001182908"/>
    </source>
</evidence>
<accession>A0AA51UKH9</accession>
<gene>
    <name evidence="2" type="ORF">RE474_13510</name>
</gene>
<protein>
    <submittedName>
        <fullName evidence="2">Uncharacterized protein</fullName>
    </submittedName>
</protein>
<keyword evidence="3" id="KW-1185">Reference proteome</keyword>
<evidence type="ECO:0000256" key="1">
    <source>
        <dbReference type="SAM" id="MobiDB-lite"/>
    </source>
</evidence>
<feature type="compositionally biased region" description="Polar residues" evidence="1">
    <location>
        <begin position="341"/>
        <end position="364"/>
    </location>
</feature>
<proteinExistence type="predicted"/>
<name>A0AA51UKH9_9EURY</name>
<dbReference type="Proteomes" id="UP001182908">
    <property type="component" value="Chromosome"/>
</dbReference>
<dbReference type="KEGG" id="mseb:RE474_13510"/>
<dbReference type="AlphaFoldDB" id="A0AA51UKH9"/>